<accession>A0A0C9Y0T8</accession>
<dbReference type="AlphaFoldDB" id="A0A0C9Y0T8"/>
<dbReference type="OrthoDB" id="5362978at2759"/>
<dbReference type="EMBL" id="KN838578">
    <property type="protein sequence ID" value="KIK03612.1"/>
    <property type="molecule type" value="Genomic_DNA"/>
</dbReference>
<evidence type="ECO:0000313" key="2">
    <source>
        <dbReference type="Proteomes" id="UP000054477"/>
    </source>
</evidence>
<keyword evidence="2" id="KW-1185">Reference proteome</keyword>
<dbReference type="STRING" id="1095629.A0A0C9Y0T8"/>
<name>A0A0C9Y0T8_9AGAR</name>
<reference evidence="2" key="2">
    <citation type="submission" date="2015-01" db="EMBL/GenBank/DDBJ databases">
        <title>Evolutionary Origins and Diversification of the Mycorrhizal Mutualists.</title>
        <authorList>
            <consortium name="DOE Joint Genome Institute"/>
            <consortium name="Mycorrhizal Genomics Consortium"/>
            <person name="Kohler A."/>
            <person name="Kuo A."/>
            <person name="Nagy L.G."/>
            <person name="Floudas D."/>
            <person name="Copeland A."/>
            <person name="Barry K.W."/>
            <person name="Cichocki N."/>
            <person name="Veneault-Fourrey C."/>
            <person name="LaButti K."/>
            <person name="Lindquist E.A."/>
            <person name="Lipzen A."/>
            <person name="Lundell T."/>
            <person name="Morin E."/>
            <person name="Murat C."/>
            <person name="Riley R."/>
            <person name="Ohm R."/>
            <person name="Sun H."/>
            <person name="Tunlid A."/>
            <person name="Henrissat B."/>
            <person name="Grigoriev I.V."/>
            <person name="Hibbett D.S."/>
            <person name="Martin F."/>
        </authorList>
    </citation>
    <scope>NUCLEOTIDE SEQUENCE [LARGE SCALE GENOMIC DNA]</scope>
    <source>
        <strain evidence="2">LaAM-08-1</strain>
    </source>
</reference>
<reference evidence="1 2" key="1">
    <citation type="submission" date="2014-04" db="EMBL/GenBank/DDBJ databases">
        <authorList>
            <consortium name="DOE Joint Genome Institute"/>
            <person name="Kuo A."/>
            <person name="Kohler A."/>
            <person name="Nagy L.G."/>
            <person name="Floudas D."/>
            <person name="Copeland A."/>
            <person name="Barry K.W."/>
            <person name="Cichocki N."/>
            <person name="Veneault-Fourrey C."/>
            <person name="LaButti K."/>
            <person name="Lindquist E.A."/>
            <person name="Lipzen A."/>
            <person name="Lundell T."/>
            <person name="Morin E."/>
            <person name="Murat C."/>
            <person name="Sun H."/>
            <person name="Tunlid A."/>
            <person name="Henrissat B."/>
            <person name="Grigoriev I.V."/>
            <person name="Hibbett D.S."/>
            <person name="Martin F."/>
            <person name="Nordberg H.P."/>
            <person name="Cantor M.N."/>
            <person name="Hua S.X."/>
        </authorList>
    </citation>
    <scope>NUCLEOTIDE SEQUENCE [LARGE SCALE GENOMIC DNA]</scope>
    <source>
        <strain evidence="1 2">LaAM-08-1</strain>
    </source>
</reference>
<proteinExistence type="predicted"/>
<protein>
    <submittedName>
        <fullName evidence="1">Uncharacterized protein</fullName>
    </submittedName>
</protein>
<dbReference type="HOGENOM" id="CLU_085786_3_0_1"/>
<gene>
    <name evidence="1" type="ORF">K443DRAFT_94865</name>
</gene>
<dbReference type="Proteomes" id="UP000054477">
    <property type="component" value="Unassembled WGS sequence"/>
</dbReference>
<feature type="non-terminal residue" evidence="1">
    <location>
        <position position="1"/>
    </location>
</feature>
<sequence length="150" mass="16828">NTLFNTVFTLDSDFAILPHYFRNTLETNDPTMTFKVTLVDNFNPLLILHLKSPGGIALPSRRQAADDQIRSHMVAESAKCPIKTLHGISAFGTQLRFYHTTTKQVTPPTASGVPPIHHWDCDLLDAEGEPRFRAVCEEIMEEWASNDAHP</sequence>
<organism evidence="1 2">
    <name type="scientific">Laccaria amethystina LaAM-08-1</name>
    <dbReference type="NCBI Taxonomy" id="1095629"/>
    <lineage>
        <taxon>Eukaryota</taxon>
        <taxon>Fungi</taxon>
        <taxon>Dikarya</taxon>
        <taxon>Basidiomycota</taxon>
        <taxon>Agaricomycotina</taxon>
        <taxon>Agaricomycetes</taxon>
        <taxon>Agaricomycetidae</taxon>
        <taxon>Agaricales</taxon>
        <taxon>Agaricineae</taxon>
        <taxon>Hydnangiaceae</taxon>
        <taxon>Laccaria</taxon>
    </lineage>
</organism>
<evidence type="ECO:0000313" key="1">
    <source>
        <dbReference type="EMBL" id="KIK03612.1"/>
    </source>
</evidence>